<dbReference type="KEGG" id="rta:Rta_06470"/>
<dbReference type="PANTHER" id="PTHR43798:SF31">
    <property type="entry name" value="AB HYDROLASE SUPERFAMILY PROTEIN YCLE"/>
    <property type="match status" value="1"/>
</dbReference>
<feature type="domain" description="AB hydrolase-1" evidence="2">
    <location>
        <begin position="72"/>
        <end position="311"/>
    </location>
</feature>
<dbReference type="InterPro" id="IPR000073">
    <property type="entry name" value="AB_hydrolase_1"/>
</dbReference>
<dbReference type="AlphaFoldDB" id="F5XWW4"/>
<reference evidence="3 4" key="2">
    <citation type="journal article" date="2011" name="PLoS ONE">
        <title>The Cyst-Dividing Bacterium Ramlibacter tataouinensis TTB310 Genome Reveals a Well-Stocked Toolbox for Adaptation to a Desert Environment.</title>
        <authorList>
            <person name="De Luca G."/>
            <person name="Barakat M."/>
            <person name="Ortet P."/>
            <person name="Fochesato S."/>
            <person name="Jourlin-Castelli C."/>
            <person name="Ansaldi M."/>
            <person name="Py B."/>
            <person name="Fichant G."/>
            <person name="Coutinho P.M."/>
            <person name="Voulhoux R."/>
            <person name="Bastien O."/>
            <person name="Marechal E."/>
            <person name="Henrissat B."/>
            <person name="Quentin Y."/>
            <person name="Noirot P."/>
            <person name="Filloux A."/>
            <person name="Mejean V."/>
            <person name="Dubow M.S."/>
            <person name="Barras F."/>
            <person name="Barbe V."/>
            <person name="Weissenbach J."/>
            <person name="Mihalcescu I."/>
            <person name="Vermeglio A."/>
            <person name="Achouak W."/>
            <person name="Heulin T."/>
        </authorList>
    </citation>
    <scope>NUCLEOTIDE SEQUENCE [LARGE SCALE GENOMIC DNA]</scope>
    <source>
        <strain evidence="4">ATCC BAA-407 / DSM 14655 / LMG 21543 / TTB310</strain>
    </source>
</reference>
<gene>
    <name evidence="3" type="ordered locus">Rta_06470</name>
</gene>
<dbReference type="HOGENOM" id="CLU_020336_13_0_4"/>
<dbReference type="GO" id="GO:0016787">
    <property type="term" value="F:hydrolase activity"/>
    <property type="evidence" value="ECO:0007669"/>
    <property type="project" value="UniProtKB-KW"/>
</dbReference>
<accession>F5XWW4</accession>
<keyword evidence="4" id="KW-1185">Reference proteome</keyword>
<proteinExistence type="predicted"/>
<dbReference type="EMBL" id="CP000245">
    <property type="protein sequence ID" value="AEG91725.1"/>
    <property type="molecule type" value="Genomic_DNA"/>
</dbReference>
<name>F5XWW4_RAMTT</name>
<dbReference type="GO" id="GO:0016020">
    <property type="term" value="C:membrane"/>
    <property type="evidence" value="ECO:0007669"/>
    <property type="project" value="TreeGrafter"/>
</dbReference>
<dbReference type="RefSeq" id="WP_013899958.1">
    <property type="nucleotide sequence ID" value="NC_015677.1"/>
</dbReference>
<evidence type="ECO:0000259" key="2">
    <source>
        <dbReference type="Pfam" id="PF00561"/>
    </source>
</evidence>
<dbReference type="PRINTS" id="PR00111">
    <property type="entry name" value="ABHYDROLASE"/>
</dbReference>
<dbReference type="InterPro" id="IPR050266">
    <property type="entry name" value="AB_hydrolase_sf"/>
</dbReference>
<evidence type="ECO:0000313" key="3">
    <source>
        <dbReference type="EMBL" id="AEG91725.1"/>
    </source>
</evidence>
<dbReference type="PRINTS" id="PR00412">
    <property type="entry name" value="EPOXHYDRLASE"/>
</dbReference>
<dbReference type="Proteomes" id="UP000008385">
    <property type="component" value="Chromosome"/>
</dbReference>
<evidence type="ECO:0000256" key="1">
    <source>
        <dbReference type="ARBA" id="ARBA00022801"/>
    </source>
</evidence>
<reference evidence="4" key="1">
    <citation type="submission" date="2006-01" db="EMBL/GenBank/DDBJ databases">
        <title>Genome of the cyst-dividing bacterium Ramlibacter tataouinensis.</title>
        <authorList>
            <person name="Barakat M."/>
            <person name="Ortet P."/>
            <person name="De Luca G."/>
            <person name="Jourlin-Castelli C."/>
            <person name="Ansaldi M."/>
            <person name="Py B."/>
            <person name="Fichant G."/>
            <person name="Coutinho P."/>
            <person name="Voulhoux R."/>
            <person name="Bastien O."/>
            <person name="Roy S."/>
            <person name="Marechal E."/>
            <person name="Henrissat B."/>
            <person name="Quentin Y."/>
            <person name="Noirot P."/>
            <person name="Filloux A."/>
            <person name="Mejean V."/>
            <person name="DuBow M."/>
            <person name="Barras F."/>
            <person name="Heulin T."/>
        </authorList>
    </citation>
    <scope>NUCLEOTIDE SEQUENCE [LARGE SCALE GENOMIC DNA]</scope>
    <source>
        <strain evidence="4">ATCC BAA-407 / DSM 14655 / LMG 21543 / TTB310</strain>
    </source>
</reference>
<dbReference type="InterPro" id="IPR029058">
    <property type="entry name" value="AB_hydrolase_fold"/>
</dbReference>
<dbReference type="Gene3D" id="3.40.50.1820">
    <property type="entry name" value="alpha/beta hydrolase"/>
    <property type="match status" value="1"/>
</dbReference>
<organism evidence="3 4">
    <name type="scientific">Ramlibacter tataouinensis (strain ATCC BAA-407 / DSM 14655 / LMG 21543 / TTB310)</name>
    <dbReference type="NCBI Taxonomy" id="365046"/>
    <lineage>
        <taxon>Bacteria</taxon>
        <taxon>Pseudomonadati</taxon>
        <taxon>Pseudomonadota</taxon>
        <taxon>Betaproteobacteria</taxon>
        <taxon>Burkholderiales</taxon>
        <taxon>Comamonadaceae</taxon>
        <taxon>Ramlibacter</taxon>
    </lineage>
</organism>
<keyword evidence="1" id="KW-0378">Hydrolase</keyword>
<dbReference type="SUPFAM" id="SSF53474">
    <property type="entry name" value="alpha/beta-Hydrolases"/>
    <property type="match status" value="1"/>
</dbReference>
<protein>
    <submittedName>
        <fullName evidence="3">Alpha/beta hydolase superfamily-like protein</fullName>
    </submittedName>
</protein>
<dbReference type="STRING" id="365046.Rta_06470"/>
<evidence type="ECO:0000313" key="4">
    <source>
        <dbReference type="Proteomes" id="UP000008385"/>
    </source>
</evidence>
<dbReference type="PATRIC" id="fig|365046.3.peg.662"/>
<dbReference type="PANTHER" id="PTHR43798">
    <property type="entry name" value="MONOACYLGLYCEROL LIPASE"/>
    <property type="match status" value="1"/>
</dbReference>
<dbReference type="Pfam" id="PF00561">
    <property type="entry name" value="Abhydrolase_1"/>
    <property type="match status" value="1"/>
</dbReference>
<sequence>MQAHDTLDPARPHGQPSTTTITLLGLAAASTATATWVAWRARRAERQHPPAGRFMHIAGVRLHYVERGQGEPIVLLHGNMVTHADFEASGLIDQLAQHHRVIAFDRPGFGHSSRPRDRRWTASAQADVLSRALQALEVERAVVLGHSIGTLVALALALDHPGRVAGLVLVGGYYYPTLRWDALLTAPAALPVLGDVMRYTSTALTARAGLGAAVRAMFAPDPAPPGYQAVVPRELMLRPSQLRADAEDAACMRGDARRLSRRYAEITVPVTLVAGEDDKVVDLQAHSSRLHRELPQSRMFAVPRTGHMAHHSARDLIVRALTGALQSAVSLRPAQAAVPPAAAPAATPQQPARVDNA</sequence>
<dbReference type="OrthoDB" id="5853561at2"/>
<dbReference type="InterPro" id="IPR000639">
    <property type="entry name" value="Epox_hydrolase-like"/>
</dbReference>
<dbReference type="eggNOG" id="COG2267">
    <property type="taxonomic scope" value="Bacteria"/>
</dbReference>